<reference evidence="2" key="1">
    <citation type="submission" date="2025-08" db="UniProtKB">
        <authorList>
            <consortium name="RefSeq"/>
        </authorList>
    </citation>
    <scope>IDENTIFICATION</scope>
</reference>
<dbReference type="KEGG" id="cgob:115006962"/>
<gene>
    <name evidence="2" type="primary">LOC115006962</name>
</gene>
<dbReference type="AlphaFoldDB" id="A0A6J2PHA1"/>
<keyword evidence="1" id="KW-1185">Reference proteome</keyword>
<protein>
    <submittedName>
        <fullName evidence="2">Uncharacterized protein LOC115006962</fullName>
    </submittedName>
</protein>
<dbReference type="GeneID" id="115006962"/>
<dbReference type="Proteomes" id="UP000504630">
    <property type="component" value="Chromosome 4"/>
</dbReference>
<dbReference type="OrthoDB" id="8961879at2759"/>
<sequence length="262" mass="28716">MQTVSFNTSSPWFTPTLRKMKQTGRKLERLAKKKSLTVHQEAYKLHLTAYKDSLTAAKSVYLSTIFNDPSRNSRTLFSTVKNLLQPHANSFTTSTPALCDSFLQFFTDKINNINSTLSPVPHPEAPTPASTTVPLSPISLDLLIPPHLCRLSQFNLVTPPELLQLISSSKPITCSLDPLPTPLLKSCLPVLCPYLTHLFNSSLSHGTVPSAFKTAAITPILKKTRTEMALLKVLNDLLTSADTGSLNILILLDLSAAFDTSN</sequence>
<accession>A0A6J2PHA1</accession>
<evidence type="ECO:0000313" key="2">
    <source>
        <dbReference type="RefSeq" id="XP_029285453.1"/>
    </source>
</evidence>
<dbReference type="RefSeq" id="XP_029285453.1">
    <property type="nucleotide sequence ID" value="XM_029429593.1"/>
</dbReference>
<proteinExistence type="predicted"/>
<name>A0A6J2PHA1_COTGO</name>
<organism evidence="1 2">
    <name type="scientific">Cottoperca gobio</name>
    <name type="common">Frogmouth</name>
    <name type="synonym">Aphritis gobio</name>
    <dbReference type="NCBI Taxonomy" id="56716"/>
    <lineage>
        <taxon>Eukaryota</taxon>
        <taxon>Metazoa</taxon>
        <taxon>Chordata</taxon>
        <taxon>Craniata</taxon>
        <taxon>Vertebrata</taxon>
        <taxon>Euteleostomi</taxon>
        <taxon>Actinopterygii</taxon>
        <taxon>Neopterygii</taxon>
        <taxon>Teleostei</taxon>
        <taxon>Neoteleostei</taxon>
        <taxon>Acanthomorphata</taxon>
        <taxon>Eupercaria</taxon>
        <taxon>Perciformes</taxon>
        <taxon>Notothenioidei</taxon>
        <taxon>Bovichtidae</taxon>
        <taxon>Cottoperca</taxon>
    </lineage>
</organism>
<evidence type="ECO:0000313" key="1">
    <source>
        <dbReference type="Proteomes" id="UP000504630"/>
    </source>
</evidence>
<dbReference type="InParanoid" id="A0A6J2PHA1"/>